<dbReference type="OrthoDB" id="5987198at2759"/>
<dbReference type="SMART" id="SM00220">
    <property type="entry name" value="S_TKc"/>
    <property type="match status" value="1"/>
</dbReference>
<evidence type="ECO:0000259" key="1">
    <source>
        <dbReference type="PROSITE" id="PS50011"/>
    </source>
</evidence>
<organism evidence="2 3">
    <name type="scientific">Phlebiopsis gigantea (strain 11061_1 CR5-6)</name>
    <name type="common">White-rot fungus</name>
    <name type="synonym">Peniophora gigantea</name>
    <dbReference type="NCBI Taxonomy" id="745531"/>
    <lineage>
        <taxon>Eukaryota</taxon>
        <taxon>Fungi</taxon>
        <taxon>Dikarya</taxon>
        <taxon>Basidiomycota</taxon>
        <taxon>Agaricomycotina</taxon>
        <taxon>Agaricomycetes</taxon>
        <taxon>Polyporales</taxon>
        <taxon>Phanerochaetaceae</taxon>
        <taxon>Phlebiopsis</taxon>
    </lineage>
</organism>
<dbReference type="AlphaFoldDB" id="A0A0C3NRY7"/>
<dbReference type="PANTHER" id="PTHR44167">
    <property type="entry name" value="OVARIAN-SPECIFIC SERINE/THREONINE-PROTEIN KINASE LOK-RELATED"/>
    <property type="match status" value="1"/>
</dbReference>
<accession>A0A0C3NRY7</accession>
<proteinExistence type="predicted"/>
<dbReference type="SUPFAM" id="SSF56112">
    <property type="entry name" value="Protein kinase-like (PK-like)"/>
    <property type="match status" value="1"/>
</dbReference>
<dbReference type="Proteomes" id="UP000053257">
    <property type="component" value="Unassembled WGS sequence"/>
</dbReference>
<reference evidence="2 3" key="1">
    <citation type="journal article" date="2014" name="PLoS Genet.">
        <title>Analysis of the Phlebiopsis gigantea genome, transcriptome and secretome provides insight into its pioneer colonization strategies of wood.</title>
        <authorList>
            <person name="Hori C."/>
            <person name="Ishida T."/>
            <person name="Igarashi K."/>
            <person name="Samejima M."/>
            <person name="Suzuki H."/>
            <person name="Master E."/>
            <person name="Ferreira P."/>
            <person name="Ruiz-Duenas F.J."/>
            <person name="Held B."/>
            <person name="Canessa P."/>
            <person name="Larrondo L.F."/>
            <person name="Schmoll M."/>
            <person name="Druzhinina I.S."/>
            <person name="Kubicek C.P."/>
            <person name="Gaskell J.A."/>
            <person name="Kersten P."/>
            <person name="St John F."/>
            <person name="Glasner J."/>
            <person name="Sabat G."/>
            <person name="Splinter BonDurant S."/>
            <person name="Syed K."/>
            <person name="Yadav J."/>
            <person name="Mgbeahuruike A.C."/>
            <person name="Kovalchuk A."/>
            <person name="Asiegbu F.O."/>
            <person name="Lackner G."/>
            <person name="Hoffmeister D."/>
            <person name="Rencoret J."/>
            <person name="Gutierrez A."/>
            <person name="Sun H."/>
            <person name="Lindquist E."/>
            <person name="Barry K."/>
            <person name="Riley R."/>
            <person name="Grigoriev I.V."/>
            <person name="Henrissat B."/>
            <person name="Kues U."/>
            <person name="Berka R.M."/>
            <person name="Martinez A.T."/>
            <person name="Covert S.F."/>
            <person name="Blanchette R.A."/>
            <person name="Cullen D."/>
        </authorList>
    </citation>
    <scope>NUCLEOTIDE SEQUENCE [LARGE SCALE GENOMIC DNA]</scope>
    <source>
        <strain evidence="2 3">11061_1 CR5-6</strain>
    </source>
</reference>
<protein>
    <recommendedName>
        <fullName evidence="1">Protein kinase domain-containing protein</fullName>
    </recommendedName>
</protein>
<dbReference type="STRING" id="745531.A0A0C3NRY7"/>
<dbReference type="InterPro" id="IPR000719">
    <property type="entry name" value="Prot_kinase_dom"/>
</dbReference>
<dbReference type="GO" id="GO:0004672">
    <property type="term" value="F:protein kinase activity"/>
    <property type="evidence" value="ECO:0007669"/>
    <property type="project" value="InterPro"/>
</dbReference>
<gene>
    <name evidence="2" type="ORF">PHLGIDRAFT_127369</name>
</gene>
<dbReference type="Gene3D" id="1.10.510.10">
    <property type="entry name" value="Transferase(Phosphotransferase) domain 1"/>
    <property type="match status" value="1"/>
</dbReference>
<dbReference type="PROSITE" id="PS50011">
    <property type="entry name" value="PROTEIN_KINASE_DOM"/>
    <property type="match status" value="1"/>
</dbReference>
<dbReference type="PANTHER" id="PTHR44167:SF24">
    <property type="entry name" value="SERINE_THREONINE-PROTEIN KINASE CHK2"/>
    <property type="match status" value="1"/>
</dbReference>
<dbReference type="HOGENOM" id="CLU_044121_2_1_1"/>
<sequence length="384" mass="43949">MAESDLDAELQRVTDELSQSLAALSPAERMWRDKGLLLEARGYRLRPRYQQDWVPSWLGNDVDFEECEDSRSLPRPQVIDAVRIRDGALVSIKRARTGSEDITLAQHLYSSSLKDDPRNHCVPVLDTIVDEEEPDTTYLVMPFLRLMDSPPFETVDEVVDFIDQILEGLVFLHEQGVAHRDCSLKNIMMDASNLYPEGFHPVALHFTPDVSRIAPQLPRRTARVKYYFIDFGISVHIPEGAPNRLVTGRLGRDRDPPELHSDELYDPFKLDVFIIGNTLRKEFHKKYANVDFLRPLIRSMLSLEPESRPSAVEALKYWKIIKTTITRLQMVDSLRGRQDSWVRSVLLDMLAFVRLGVWLSSEVLDRVAGVFGVRHGDAPSSDMH</sequence>
<keyword evidence="3" id="KW-1185">Reference proteome</keyword>
<dbReference type="GO" id="GO:0005524">
    <property type="term" value="F:ATP binding"/>
    <property type="evidence" value="ECO:0007669"/>
    <property type="project" value="InterPro"/>
</dbReference>
<dbReference type="EMBL" id="KN840488">
    <property type="protein sequence ID" value="KIP07949.1"/>
    <property type="molecule type" value="Genomic_DNA"/>
</dbReference>
<name>A0A0C3NRY7_PHLG1</name>
<evidence type="ECO:0000313" key="3">
    <source>
        <dbReference type="Proteomes" id="UP000053257"/>
    </source>
</evidence>
<feature type="domain" description="Protein kinase" evidence="1">
    <location>
        <begin position="64"/>
        <end position="320"/>
    </location>
</feature>
<evidence type="ECO:0000313" key="2">
    <source>
        <dbReference type="EMBL" id="KIP07949.1"/>
    </source>
</evidence>
<dbReference type="InterPro" id="IPR011009">
    <property type="entry name" value="Kinase-like_dom_sf"/>
</dbReference>